<dbReference type="InterPro" id="IPR027417">
    <property type="entry name" value="P-loop_NTPase"/>
</dbReference>
<proteinExistence type="predicted"/>
<feature type="domain" description="NadR/Ttd14 AAA" evidence="1">
    <location>
        <begin position="2"/>
        <end position="160"/>
    </location>
</feature>
<reference evidence="2 3" key="2">
    <citation type="journal article" date="2010" name="Stand. Genomic Sci.">
        <title>Complete genome sequence of Chitinophaga pinensis type strain (UQM 2034).</title>
        <authorList>
            <person name="Glavina Del Rio T."/>
            <person name="Abt B."/>
            <person name="Spring S."/>
            <person name="Lapidus A."/>
            <person name="Nolan M."/>
            <person name="Tice H."/>
            <person name="Copeland A."/>
            <person name="Cheng J.F."/>
            <person name="Chen F."/>
            <person name="Bruce D."/>
            <person name="Goodwin L."/>
            <person name="Pitluck S."/>
            <person name="Ivanova N."/>
            <person name="Mavromatis K."/>
            <person name="Mikhailova N."/>
            <person name="Pati A."/>
            <person name="Chen A."/>
            <person name="Palaniappan K."/>
            <person name="Land M."/>
            <person name="Hauser L."/>
            <person name="Chang Y.J."/>
            <person name="Jeffries C.D."/>
            <person name="Chain P."/>
            <person name="Saunders E."/>
            <person name="Detter J.C."/>
            <person name="Brettin T."/>
            <person name="Rohde M."/>
            <person name="Goker M."/>
            <person name="Bristow J."/>
            <person name="Eisen J.A."/>
            <person name="Markowitz V."/>
            <person name="Hugenholtz P."/>
            <person name="Kyrpides N.C."/>
            <person name="Klenk H.P."/>
            <person name="Lucas S."/>
        </authorList>
    </citation>
    <scope>NUCLEOTIDE SEQUENCE [LARGE SCALE GENOMIC DNA]</scope>
    <source>
        <strain evidence="3">ATCC 43595 / DSM 2588 / LMG 13176 / NBRC 15968 / NCIMB 11800 / UQM 2034</strain>
    </source>
</reference>
<name>A0A979G6F7_CHIPD</name>
<protein>
    <recommendedName>
        <fullName evidence="1">NadR/Ttd14 AAA domain-containing protein</fullName>
    </recommendedName>
</protein>
<evidence type="ECO:0000259" key="1">
    <source>
        <dbReference type="Pfam" id="PF13521"/>
    </source>
</evidence>
<dbReference type="EMBL" id="CP001699">
    <property type="protein sequence ID" value="ACU61749.1"/>
    <property type="molecule type" value="Genomic_DNA"/>
</dbReference>
<evidence type="ECO:0000313" key="2">
    <source>
        <dbReference type="EMBL" id="ACU61749.1"/>
    </source>
</evidence>
<reference evidence="3" key="1">
    <citation type="submission" date="2009-08" db="EMBL/GenBank/DDBJ databases">
        <title>The complete genome of Chitinophaga pinensis DSM 2588.</title>
        <authorList>
            <consortium name="US DOE Joint Genome Institute (JGI-PGF)"/>
            <person name="Lucas S."/>
            <person name="Copeland A."/>
            <person name="Lapidus A."/>
            <person name="Glavina del Rio T."/>
            <person name="Dalin E."/>
            <person name="Tice H."/>
            <person name="Bruce D."/>
            <person name="Goodwin L."/>
            <person name="Pitluck S."/>
            <person name="Kyrpides N."/>
            <person name="Mavromatis K."/>
            <person name="Ivanova N."/>
            <person name="Mikhailova N."/>
            <person name="Sims D."/>
            <person name="Meinche L."/>
            <person name="Brettin T."/>
            <person name="Detter J.C."/>
            <person name="Han C."/>
            <person name="Larimer F."/>
            <person name="Land M."/>
            <person name="Hauser L."/>
            <person name="Markowitz V."/>
            <person name="Cheng J.-F."/>
            <person name="Hugenholtz P."/>
            <person name="Woyke T."/>
            <person name="Wu D."/>
            <person name="Spring S."/>
            <person name="Klenk H.-P."/>
            <person name="Eisen J.A."/>
        </authorList>
    </citation>
    <scope>NUCLEOTIDE SEQUENCE [LARGE SCALE GENOMIC DNA]</scope>
    <source>
        <strain evidence="3">ATCC 43595 / DSM 2588 / LMG 13176 / NBRC 15968 / NCIMB 11800 / UQM 2034</strain>
    </source>
</reference>
<dbReference type="Gene3D" id="3.40.50.300">
    <property type="entry name" value="P-loop containing nucleotide triphosphate hydrolases"/>
    <property type="match status" value="1"/>
</dbReference>
<dbReference type="SUPFAM" id="SSF52540">
    <property type="entry name" value="P-loop containing nucleoside triphosphate hydrolases"/>
    <property type="match status" value="1"/>
</dbReference>
<dbReference type="KEGG" id="cpi:Cpin_4300"/>
<dbReference type="AlphaFoldDB" id="A0A979G6F7"/>
<evidence type="ECO:0000313" key="3">
    <source>
        <dbReference type="Proteomes" id="UP000002215"/>
    </source>
</evidence>
<dbReference type="Proteomes" id="UP000002215">
    <property type="component" value="Chromosome"/>
</dbReference>
<dbReference type="InterPro" id="IPR038727">
    <property type="entry name" value="NadR/Ttd14_AAA_dom"/>
</dbReference>
<gene>
    <name evidence="2" type="ordered locus">Cpin_4300</name>
</gene>
<dbReference type="Pfam" id="PF13521">
    <property type="entry name" value="AAA_28"/>
    <property type="match status" value="1"/>
</dbReference>
<dbReference type="RefSeq" id="WP_012791917.1">
    <property type="nucleotide sequence ID" value="NC_013132.1"/>
</dbReference>
<sequence length="170" mass="19456">MRIAVIGAHKVGKTTLAEDLLEHLPGYVLHKEPYYELEESGYIFAEMPAVDDFIRQFEYSVEQIQAGGSYIIFDRSPIDLLAYIHAIDETKDIVSLFETAREILSTIDLVVFVPIETPDLITCQHSDFPKLRYKVNEILDSWTSDLDINVIEVSGTISDRRHQVLNRITQ</sequence>
<organism evidence="2 3">
    <name type="scientific">Chitinophaga pinensis (strain ATCC 43595 / DSM 2588 / LMG 13176 / NBRC 15968 / NCIMB 11800 / UQM 2034)</name>
    <dbReference type="NCBI Taxonomy" id="485918"/>
    <lineage>
        <taxon>Bacteria</taxon>
        <taxon>Pseudomonadati</taxon>
        <taxon>Bacteroidota</taxon>
        <taxon>Chitinophagia</taxon>
        <taxon>Chitinophagales</taxon>
        <taxon>Chitinophagaceae</taxon>
        <taxon>Chitinophaga</taxon>
    </lineage>
</organism>
<accession>A0A979G6F7</accession>
<dbReference type="OrthoDB" id="7351510at2"/>